<feature type="region of interest" description="Disordered" evidence="3">
    <location>
        <begin position="393"/>
        <end position="424"/>
    </location>
</feature>
<dbReference type="Pfam" id="PF13692">
    <property type="entry name" value="Glyco_trans_1_4"/>
    <property type="match status" value="1"/>
</dbReference>
<evidence type="ECO:0000259" key="4">
    <source>
        <dbReference type="Pfam" id="PF13439"/>
    </source>
</evidence>
<evidence type="ECO:0000256" key="1">
    <source>
        <dbReference type="ARBA" id="ARBA00022676"/>
    </source>
</evidence>
<dbReference type="InterPro" id="IPR028098">
    <property type="entry name" value="Glyco_trans_4-like_N"/>
</dbReference>
<dbReference type="EMBL" id="JAUSVV010000007">
    <property type="protein sequence ID" value="MDQ0443692.1"/>
    <property type="molecule type" value="Genomic_DNA"/>
</dbReference>
<evidence type="ECO:0000313" key="5">
    <source>
        <dbReference type="EMBL" id="MDQ0443692.1"/>
    </source>
</evidence>
<organism evidence="5 6">
    <name type="scientific">Methylobacterium persicinum</name>
    <dbReference type="NCBI Taxonomy" id="374426"/>
    <lineage>
        <taxon>Bacteria</taxon>
        <taxon>Pseudomonadati</taxon>
        <taxon>Pseudomonadota</taxon>
        <taxon>Alphaproteobacteria</taxon>
        <taxon>Hyphomicrobiales</taxon>
        <taxon>Methylobacteriaceae</taxon>
        <taxon>Methylobacterium</taxon>
    </lineage>
</organism>
<evidence type="ECO:0000313" key="6">
    <source>
        <dbReference type="Proteomes" id="UP001236369"/>
    </source>
</evidence>
<evidence type="ECO:0000256" key="3">
    <source>
        <dbReference type="SAM" id="MobiDB-lite"/>
    </source>
</evidence>
<dbReference type="CDD" id="cd03801">
    <property type="entry name" value="GT4_PimA-like"/>
    <property type="match status" value="1"/>
</dbReference>
<dbReference type="Pfam" id="PF13439">
    <property type="entry name" value="Glyco_transf_4"/>
    <property type="match status" value="1"/>
</dbReference>
<dbReference type="PANTHER" id="PTHR12526">
    <property type="entry name" value="GLYCOSYLTRANSFERASE"/>
    <property type="match status" value="1"/>
</dbReference>
<feature type="domain" description="Glycosyltransferase subfamily 4-like N-terminal" evidence="4">
    <location>
        <begin position="31"/>
        <end position="198"/>
    </location>
</feature>
<name>A0ABU0HMY2_9HYPH</name>
<evidence type="ECO:0000256" key="2">
    <source>
        <dbReference type="ARBA" id="ARBA00022679"/>
    </source>
</evidence>
<dbReference type="Proteomes" id="UP001236369">
    <property type="component" value="Unassembled WGS sequence"/>
</dbReference>
<proteinExistence type="predicted"/>
<dbReference type="PANTHER" id="PTHR12526:SF510">
    <property type="entry name" value="D-INOSITOL 3-PHOSPHATE GLYCOSYLTRANSFERASE"/>
    <property type="match status" value="1"/>
</dbReference>
<keyword evidence="6" id="KW-1185">Reference proteome</keyword>
<gene>
    <name evidence="5" type="ORF">QO016_003197</name>
</gene>
<sequence>MPHDAMPGPGGSGPPLPVLAWHWGREGAGAKFTVALVRELHRHRGLAVEICAAEGSELATGVPSEPGLTLHRIRTFRGDKGRLAGKLAAAAGLLRLPRIGRDFAARLEARPGTLALCTFQSIWDAGAIPVLTRRPGRFLLVLHDALFHPGDSYPFRTAVLRRQVAAADGLIVLSDHVGREAVRHHAFPADRIWTVPHGAFDFGVPSQPRTLPVDRPVRLLFLGRILPYKGLGLLLDAFARLRGRGVAVELSVVGAGSLAEHSSALDRLSGITIDNRWIGEDEIGAALARSDVVVLPYVEASQSGIAAAAMTAGLPIVATPVGGLSEQVAHGQTGLVSAGVTAGDLAASIKTLCQDPGLYAACSAGAIARARAEMGWDRIGGTVAAIAHEVAKRPRRRAATEHPPSPARGDRCEIPAGGARGRTG</sequence>
<protein>
    <submittedName>
        <fullName evidence="5">Glycosyltransferase involved in cell wall biosynthesis</fullName>
    </submittedName>
</protein>
<reference evidence="5 6" key="1">
    <citation type="submission" date="2023-07" db="EMBL/GenBank/DDBJ databases">
        <title>Genomic Encyclopedia of Type Strains, Phase IV (KMG-IV): sequencing the most valuable type-strain genomes for metagenomic binning, comparative biology and taxonomic classification.</title>
        <authorList>
            <person name="Goeker M."/>
        </authorList>
    </citation>
    <scope>NUCLEOTIDE SEQUENCE [LARGE SCALE GENOMIC DNA]</scope>
    <source>
        <strain evidence="5 6">DSM 19562</strain>
    </source>
</reference>
<accession>A0ABU0HMY2</accession>
<dbReference type="RefSeq" id="WP_238252533.1">
    <property type="nucleotide sequence ID" value="NZ_BPQX01000055.1"/>
</dbReference>
<dbReference type="Gene3D" id="3.40.50.2000">
    <property type="entry name" value="Glycogen Phosphorylase B"/>
    <property type="match status" value="2"/>
</dbReference>
<comment type="caution">
    <text evidence="5">The sequence shown here is derived from an EMBL/GenBank/DDBJ whole genome shotgun (WGS) entry which is preliminary data.</text>
</comment>
<dbReference type="SUPFAM" id="SSF53756">
    <property type="entry name" value="UDP-Glycosyltransferase/glycogen phosphorylase"/>
    <property type="match status" value="1"/>
</dbReference>
<keyword evidence="2" id="KW-0808">Transferase</keyword>
<keyword evidence="1" id="KW-0328">Glycosyltransferase</keyword>